<comment type="similarity">
    <text evidence="1">Belongs to the DEFL family.</text>
</comment>
<evidence type="ECO:0000256" key="5">
    <source>
        <dbReference type="ARBA" id="ARBA00023157"/>
    </source>
</evidence>
<evidence type="ECO:0000256" key="6">
    <source>
        <dbReference type="SAM" id="SignalP"/>
    </source>
</evidence>
<sequence>MSKSIFFALFIILIIGSIANEVQGQGKLCGKDISVTDCGGGGGCNALCLQLYKGTGKCIEAGQGRFRCGCYYPC</sequence>
<evidence type="ECO:0000256" key="4">
    <source>
        <dbReference type="ARBA" id="ARBA00022821"/>
    </source>
</evidence>
<organism evidence="7 8">
    <name type="scientific">Thlaspi arvense</name>
    <name type="common">Field penny-cress</name>
    <dbReference type="NCBI Taxonomy" id="13288"/>
    <lineage>
        <taxon>Eukaryota</taxon>
        <taxon>Viridiplantae</taxon>
        <taxon>Streptophyta</taxon>
        <taxon>Embryophyta</taxon>
        <taxon>Tracheophyta</taxon>
        <taxon>Spermatophyta</taxon>
        <taxon>Magnoliopsida</taxon>
        <taxon>eudicotyledons</taxon>
        <taxon>Gunneridae</taxon>
        <taxon>Pentapetalae</taxon>
        <taxon>rosids</taxon>
        <taxon>malvids</taxon>
        <taxon>Brassicales</taxon>
        <taxon>Brassicaceae</taxon>
        <taxon>Thlaspideae</taxon>
        <taxon>Thlaspi</taxon>
    </lineage>
</organism>
<gene>
    <name evidence="7" type="ORF">TAV2_LOCUS5968</name>
</gene>
<dbReference type="PANTHER" id="PTHR33830:SF3">
    <property type="entry name" value="DEFENSIN-LIKE PROTEIN 127-RELATED"/>
    <property type="match status" value="1"/>
</dbReference>
<dbReference type="EMBL" id="OU466858">
    <property type="protein sequence ID" value="CAH2046110.1"/>
    <property type="molecule type" value="Genomic_DNA"/>
</dbReference>
<keyword evidence="4" id="KW-0611">Plant defense</keyword>
<evidence type="ECO:0000313" key="8">
    <source>
        <dbReference type="Proteomes" id="UP000836841"/>
    </source>
</evidence>
<dbReference type="AlphaFoldDB" id="A0AAU9RLI3"/>
<evidence type="ECO:0000256" key="1">
    <source>
        <dbReference type="ARBA" id="ARBA00006722"/>
    </source>
</evidence>
<dbReference type="PANTHER" id="PTHR33830">
    <property type="entry name" value="DEFENSIN-LIKE PROTEIN 184-RELATED"/>
    <property type="match status" value="1"/>
</dbReference>
<keyword evidence="6" id="KW-0732">Signal</keyword>
<dbReference type="Pfam" id="PF07333">
    <property type="entry name" value="SLR1-BP"/>
    <property type="match status" value="1"/>
</dbReference>
<feature type="chain" id="PRO_5043807135" description="Defensin-like protein" evidence="6">
    <location>
        <begin position="25"/>
        <end position="74"/>
    </location>
</feature>
<dbReference type="Proteomes" id="UP000836841">
    <property type="component" value="Chromosome 2"/>
</dbReference>
<keyword evidence="8" id="KW-1185">Reference proteome</keyword>
<reference evidence="7 8" key="1">
    <citation type="submission" date="2022-03" db="EMBL/GenBank/DDBJ databases">
        <authorList>
            <person name="Nunn A."/>
            <person name="Chopra R."/>
            <person name="Nunn A."/>
            <person name="Contreras Garrido A."/>
        </authorList>
    </citation>
    <scope>NUCLEOTIDE SEQUENCE [LARGE SCALE GENOMIC DNA]</scope>
</reference>
<proteinExistence type="inferred from homology"/>
<keyword evidence="5" id="KW-1015">Disulfide bond</keyword>
<name>A0AAU9RLI3_THLAR</name>
<accession>A0AAU9RLI3</accession>
<evidence type="ECO:0000256" key="2">
    <source>
        <dbReference type="ARBA" id="ARBA00022529"/>
    </source>
</evidence>
<protein>
    <recommendedName>
        <fullName evidence="9">Defensin-like protein</fullName>
    </recommendedName>
</protein>
<dbReference type="GO" id="GO:0031640">
    <property type="term" value="P:killing of cells of another organism"/>
    <property type="evidence" value="ECO:0007669"/>
    <property type="project" value="UniProtKB-KW"/>
</dbReference>
<dbReference type="GO" id="GO:0050832">
    <property type="term" value="P:defense response to fungus"/>
    <property type="evidence" value="ECO:0007669"/>
    <property type="project" value="UniProtKB-KW"/>
</dbReference>
<keyword evidence="3" id="KW-0295">Fungicide</keyword>
<keyword evidence="2" id="KW-0929">Antimicrobial</keyword>
<dbReference type="InterPro" id="IPR010851">
    <property type="entry name" value="DEFL"/>
</dbReference>
<feature type="signal peptide" evidence="6">
    <location>
        <begin position="1"/>
        <end position="24"/>
    </location>
</feature>
<evidence type="ECO:0000313" key="7">
    <source>
        <dbReference type="EMBL" id="CAH2046110.1"/>
    </source>
</evidence>
<evidence type="ECO:0008006" key="9">
    <source>
        <dbReference type="Google" id="ProtNLM"/>
    </source>
</evidence>
<evidence type="ECO:0000256" key="3">
    <source>
        <dbReference type="ARBA" id="ARBA00022577"/>
    </source>
</evidence>